<dbReference type="InterPro" id="IPR016098">
    <property type="entry name" value="CAP/MinC_C"/>
</dbReference>
<protein>
    <recommendedName>
        <fullName evidence="6">Probable septum site-determining protein MinC</fullName>
    </recommendedName>
</protein>
<comment type="function">
    <text evidence="6">Cell division inhibitor that blocks the formation of polar Z ring septums. Rapidly oscillates between the poles of the cell to destabilize FtsZ filaments that have formed before they mature into polar Z rings. Prevents FtsZ polymerization.</text>
</comment>
<dbReference type="Proteomes" id="UP000183047">
    <property type="component" value="Unassembled WGS sequence"/>
</dbReference>
<dbReference type="InterPro" id="IPR005526">
    <property type="entry name" value="Septum_form_inhib_MinC_C"/>
</dbReference>
<dbReference type="AlphaFoldDB" id="A0A1G5AZX8"/>
<dbReference type="GO" id="GO:0000902">
    <property type="term" value="P:cell morphogenesis"/>
    <property type="evidence" value="ECO:0007669"/>
    <property type="project" value="InterPro"/>
</dbReference>
<evidence type="ECO:0000256" key="6">
    <source>
        <dbReference type="HAMAP-Rule" id="MF_00267"/>
    </source>
</evidence>
<keyword evidence="3 6" id="KW-0717">Septation</keyword>
<comment type="subunit">
    <text evidence="5 6">Interacts with MinD and FtsZ.</text>
</comment>
<evidence type="ECO:0000256" key="4">
    <source>
        <dbReference type="ARBA" id="ARBA00023306"/>
    </source>
</evidence>
<evidence type="ECO:0000259" key="7">
    <source>
        <dbReference type="Pfam" id="PF03775"/>
    </source>
</evidence>
<dbReference type="PANTHER" id="PTHR34108:SF1">
    <property type="entry name" value="SEPTUM SITE-DETERMINING PROTEIN MINC"/>
    <property type="match status" value="1"/>
</dbReference>
<dbReference type="Pfam" id="PF03775">
    <property type="entry name" value="MinC_C"/>
    <property type="match status" value="1"/>
</dbReference>
<feature type="domain" description="Septum formation inhibitor MinC C-terminal" evidence="7">
    <location>
        <begin position="176"/>
        <end position="274"/>
    </location>
</feature>
<dbReference type="InterPro" id="IPR013033">
    <property type="entry name" value="MinC"/>
</dbReference>
<dbReference type="PANTHER" id="PTHR34108">
    <property type="entry name" value="SEPTUM SITE-DETERMINING PROTEIN MINC"/>
    <property type="match status" value="1"/>
</dbReference>
<dbReference type="Pfam" id="PF22642">
    <property type="entry name" value="MinC_N_1"/>
    <property type="match status" value="1"/>
</dbReference>
<dbReference type="GO" id="GO:0000917">
    <property type="term" value="P:division septum assembly"/>
    <property type="evidence" value="ECO:0007669"/>
    <property type="project" value="UniProtKB-KW"/>
</dbReference>
<evidence type="ECO:0000259" key="8">
    <source>
        <dbReference type="Pfam" id="PF22642"/>
    </source>
</evidence>
<dbReference type="NCBIfam" id="TIGR01222">
    <property type="entry name" value="minC"/>
    <property type="match status" value="1"/>
</dbReference>
<accession>A0A1G5AZX8</accession>
<evidence type="ECO:0000256" key="5">
    <source>
        <dbReference type="ARBA" id="ARBA00046874"/>
    </source>
</evidence>
<sequence>MSFGFPELIFSVENHIICPTNLWHKWALISLIFYKNSLYCCSIDFYKGWVNQTLSQLVTIKGTRSGIILVLDPEVDFSTLIKEVGEKFKEASSFLGKNNMGMIIRGRKLSESEEDEVLKSIKDNSMLTITCIIDEESDIQRKFEDVAASNDNVDPEVNTNKKADSVVNVDQNSALIYKGSLRSGQDISCEQSIVILGDVKPGANVISYGSIFILGELRGNAFAGAGGDKDAVVMALGLNPLQVRIADSIAISPESEKSAKLKLGRKKPSVTENEPEVAYIENGHIVKSVYGSSFLRQFNM</sequence>
<keyword evidence="2 6" id="KW-0132">Cell division</keyword>
<name>A0A1G5AZX8_9FIRM</name>
<gene>
    <name evidence="6" type="primary">minC</name>
    <name evidence="9" type="ORF">SAMN02910451_00458</name>
</gene>
<dbReference type="InterPro" id="IPR055219">
    <property type="entry name" value="MinC_N_1"/>
</dbReference>
<dbReference type="Gene3D" id="2.160.20.70">
    <property type="match status" value="1"/>
</dbReference>
<evidence type="ECO:0000313" key="10">
    <source>
        <dbReference type="Proteomes" id="UP000183047"/>
    </source>
</evidence>
<evidence type="ECO:0000256" key="3">
    <source>
        <dbReference type="ARBA" id="ARBA00023210"/>
    </source>
</evidence>
<dbReference type="HAMAP" id="MF_00267">
    <property type="entry name" value="MinC"/>
    <property type="match status" value="1"/>
</dbReference>
<dbReference type="OrthoDB" id="9790810at2"/>
<evidence type="ECO:0000256" key="1">
    <source>
        <dbReference type="ARBA" id="ARBA00006291"/>
    </source>
</evidence>
<dbReference type="SUPFAM" id="SSF63848">
    <property type="entry name" value="Cell-division inhibitor MinC, C-terminal domain"/>
    <property type="match status" value="1"/>
</dbReference>
<feature type="domain" description="Septum site-determining protein MinC N-terminal" evidence="8">
    <location>
        <begin position="58"/>
        <end position="132"/>
    </location>
</feature>
<reference evidence="10" key="1">
    <citation type="submission" date="2016-10" db="EMBL/GenBank/DDBJ databases">
        <authorList>
            <person name="Varghese N."/>
            <person name="Submissions S."/>
        </authorList>
    </citation>
    <scope>NUCLEOTIDE SEQUENCE [LARGE SCALE GENOMIC DNA]</scope>
    <source>
        <strain evidence="10">XBD2006</strain>
    </source>
</reference>
<comment type="similarity">
    <text evidence="1 6">Belongs to the MinC family.</text>
</comment>
<dbReference type="InterPro" id="IPR036145">
    <property type="entry name" value="MinC_C_sf"/>
</dbReference>
<dbReference type="GO" id="GO:1901891">
    <property type="term" value="P:regulation of cell septum assembly"/>
    <property type="evidence" value="ECO:0007669"/>
    <property type="project" value="InterPro"/>
</dbReference>
<evidence type="ECO:0000256" key="2">
    <source>
        <dbReference type="ARBA" id="ARBA00022618"/>
    </source>
</evidence>
<keyword evidence="10" id="KW-1185">Reference proteome</keyword>
<keyword evidence="4 6" id="KW-0131">Cell cycle</keyword>
<evidence type="ECO:0000313" key="9">
    <source>
        <dbReference type="EMBL" id="SCX83458.1"/>
    </source>
</evidence>
<proteinExistence type="inferred from homology"/>
<dbReference type="Gene3D" id="3.30.160.540">
    <property type="match status" value="1"/>
</dbReference>
<dbReference type="EMBL" id="FMUR01000004">
    <property type="protein sequence ID" value="SCX83458.1"/>
    <property type="molecule type" value="Genomic_DNA"/>
</dbReference>
<organism evidence="9 10">
    <name type="scientific">Butyrivibrio hungatei</name>
    <dbReference type="NCBI Taxonomy" id="185008"/>
    <lineage>
        <taxon>Bacteria</taxon>
        <taxon>Bacillati</taxon>
        <taxon>Bacillota</taxon>
        <taxon>Clostridia</taxon>
        <taxon>Lachnospirales</taxon>
        <taxon>Lachnospiraceae</taxon>
        <taxon>Butyrivibrio</taxon>
    </lineage>
</organism>